<protein>
    <submittedName>
        <fullName evidence="1">Uncharacterized protein</fullName>
    </submittedName>
</protein>
<dbReference type="EMBL" id="JAVDSW010000002">
    <property type="protein sequence ID" value="MDR6702715.1"/>
    <property type="molecule type" value="Genomic_DNA"/>
</dbReference>
<proteinExistence type="predicted"/>
<dbReference type="Proteomes" id="UP001265315">
    <property type="component" value="Unassembled WGS sequence"/>
</dbReference>
<organism evidence="1 2">
    <name type="scientific">Agrobacterium tumefaciens</name>
    <dbReference type="NCBI Taxonomy" id="358"/>
    <lineage>
        <taxon>Bacteria</taxon>
        <taxon>Pseudomonadati</taxon>
        <taxon>Pseudomonadota</taxon>
        <taxon>Alphaproteobacteria</taxon>
        <taxon>Hyphomicrobiales</taxon>
        <taxon>Rhizobiaceae</taxon>
        <taxon>Rhizobium/Agrobacterium group</taxon>
        <taxon>Agrobacterium</taxon>
        <taxon>Agrobacterium tumefaciens complex</taxon>
    </lineage>
</organism>
<reference evidence="1" key="1">
    <citation type="submission" date="2023-07" db="EMBL/GenBank/DDBJ databases">
        <title>Sorghum-associated microbial communities from plants grown in Nebraska, USA.</title>
        <authorList>
            <person name="Schachtman D."/>
        </authorList>
    </citation>
    <scope>NUCLEOTIDE SEQUENCE</scope>
    <source>
        <strain evidence="1">1457</strain>
    </source>
</reference>
<evidence type="ECO:0000313" key="2">
    <source>
        <dbReference type="Proteomes" id="UP001265315"/>
    </source>
</evidence>
<accession>A0AAW8LUL5</accession>
<gene>
    <name evidence="1" type="ORF">J2W61_002580</name>
</gene>
<evidence type="ECO:0000313" key="1">
    <source>
        <dbReference type="EMBL" id="MDR6702715.1"/>
    </source>
</evidence>
<comment type="caution">
    <text evidence="1">The sequence shown here is derived from an EMBL/GenBank/DDBJ whole genome shotgun (WGS) entry which is preliminary data.</text>
</comment>
<name>A0AAW8LUL5_AGRTU</name>
<dbReference type="AlphaFoldDB" id="A0AAW8LUL5"/>
<sequence length="89" mass="9645">MRLIEDVGSPMPAAARLTLPSRNNASKATSNFSCPSLSGFVVEAGSSFLLPVVILRFFYSAAYSGSPFCNFWNLELFENKRVAPASPPK</sequence>